<dbReference type="Proteomes" id="UP000006729">
    <property type="component" value="Chromosome 8"/>
</dbReference>
<dbReference type="AlphaFoldDB" id="A0A3N7FEE6"/>
<keyword evidence="2" id="KW-1185">Reference proteome</keyword>
<sequence>MTIICNLNFSFPTCCIDYNLEVDSVSGGGLENPCSHFDCHVGSNNWGKTKAEK</sequence>
<dbReference type="EMBL" id="CM009297">
    <property type="protein sequence ID" value="RQO94646.1"/>
    <property type="molecule type" value="Genomic_DNA"/>
</dbReference>
<dbReference type="Gramene" id="Potri.008G140866.1.v4.1">
    <property type="protein sequence ID" value="Potri.008G140866.1.v4.1"/>
    <property type="gene ID" value="Potri.008G140866.v4.1"/>
</dbReference>
<dbReference type="InParanoid" id="A0A3N7FEE6"/>
<name>A0A3N7FEE6_POPTR</name>
<evidence type="ECO:0000313" key="2">
    <source>
        <dbReference type="Proteomes" id="UP000006729"/>
    </source>
</evidence>
<protein>
    <submittedName>
        <fullName evidence="1">Uncharacterized protein</fullName>
    </submittedName>
</protein>
<proteinExistence type="predicted"/>
<accession>A0A3N7FEE6</accession>
<reference evidence="1 2" key="1">
    <citation type="journal article" date="2006" name="Science">
        <title>The genome of black cottonwood, Populus trichocarpa (Torr. &amp; Gray).</title>
        <authorList>
            <person name="Tuskan G.A."/>
            <person name="Difazio S."/>
            <person name="Jansson S."/>
            <person name="Bohlmann J."/>
            <person name="Grigoriev I."/>
            <person name="Hellsten U."/>
            <person name="Putnam N."/>
            <person name="Ralph S."/>
            <person name="Rombauts S."/>
            <person name="Salamov A."/>
            <person name="Schein J."/>
            <person name="Sterck L."/>
            <person name="Aerts A."/>
            <person name="Bhalerao R.R."/>
            <person name="Bhalerao R.P."/>
            <person name="Blaudez D."/>
            <person name="Boerjan W."/>
            <person name="Brun A."/>
            <person name="Brunner A."/>
            <person name="Busov V."/>
            <person name="Campbell M."/>
            <person name="Carlson J."/>
            <person name="Chalot M."/>
            <person name="Chapman J."/>
            <person name="Chen G.L."/>
            <person name="Cooper D."/>
            <person name="Coutinho P.M."/>
            <person name="Couturier J."/>
            <person name="Covert S."/>
            <person name="Cronk Q."/>
            <person name="Cunningham R."/>
            <person name="Davis J."/>
            <person name="Degroeve S."/>
            <person name="Dejardin A."/>
            <person name="Depamphilis C."/>
            <person name="Detter J."/>
            <person name="Dirks B."/>
            <person name="Dubchak I."/>
            <person name="Duplessis S."/>
            <person name="Ehlting J."/>
            <person name="Ellis B."/>
            <person name="Gendler K."/>
            <person name="Goodstein D."/>
            <person name="Gribskov M."/>
            <person name="Grimwood J."/>
            <person name="Groover A."/>
            <person name="Gunter L."/>
            <person name="Hamberger B."/>
            <person name="Heinze B."/>
            <person name="Helariutta Y."/>
            <person name="Henrissat B."/>
            <person name="Holligan D."/>
            <person name="Holt R."/>
            <person name="Huang W."/>
            <person name="Islam-Faridi N."/>
            <person name="Jones S."/>
            <person name="Jones-Rhoades M."/>
            <person name="Jorgensen R."/>
            <person name="Joshi C."/>
            <person name="Kangasjarvi J."/>
            <person name="Karlsson J."/>
            <person name="Kelleher C."/>
            <person name="Kirkpatrick R."/>
            <person name="Kirst M."/>
            <person name="Kohler A."/>
            <person name="Kalluri U."/>
            <person name="Larimer F."/>
            <person name="Leebens-Mack J."/>
            <person name="Leple J.C."/>
            <person name="Locascio P."/>
            <person name="Lou Y."/>
            <person name="Lucas S."/>
            <person name="Martin F."/>
            <person name="Montanini B."/>
            <person name="Napoli C."/>
            <person name="Nelson D.R."/>
            <person name="Nelson C."/>
            <person name="Nieminen K."/>
            <person name="Nilsson O."/>
            <person name="Pereda V."/>
            <person name="Peter G."/>
            <person name="Philippe R."/>
            <person name="Pilate G."/>
            <person name="Poliakov A."/>
            <person name="Razumovskaya J."/>
            <person name="Richardson P."/>
            <person name="Rinaldi C."/>
            <person name="Ritland K."/>
            <person name="Rouze P."/>
            <person name="Ryaboy D."/>
            <person name="Schmutz J."/>
            <person name="Schrader J."/>
            <person name="Segerman B."/>
            <person name="Shin H."/>
            <person name="Siddiqui A."/>
            <person name="Sterky F."/>
            <person name="Terry A."/>
            <person name="Tsai C.J."/>
            <person name="Uberbacher E."/>
            <person name="Unneberg P."/>
            <person name="Vahala J."/>
            <person name="Wall K."/>
            <person name="Wessler S."/>
            <person name="Yang G."/>
            <person name="Yin T."/>
            <person name="Douglas C."/>
            <person name="Marra M."/>
            <person name="Sandberg G."/>
            <person name="Van de Peer Y."/>
            <person name="Rokhsar D."/>
        </authorList>
    </citation>
    <scope>NUCLEOTIDE SEQUENCE [LARGE SCALE GENOMIC DNA]</scope>
    <source>
        <strain evidence="2">cv. Nisqually</strain>
    </source>
</reference>
<organism evidence="1 2">
    <name type="scientific">Populus trichocarpa</name>
    <name type="common">Western balsam poplar</name>
    <name type="synonym">Populus balsamifera subsp. trichocarpa</name>
    <dbReference type="NCBI Taxonomy" id="3694"/>
    <lineage>
        <taxon>Eukaryota</taxon>
        <taxon>Viridiplantae</taxon>
        <taxon>Streptophyta</taxon>
        <taxon>Embryophyta</taxon>
        <taxon>Tracheophyta</taxon>
        <taxon>Spermatophyta</taxon>
        <taxon>Magnoliopsida</taxon>
        <taxon>eudicotyledons</taxon>
        <taxon>Gunneridae</taxon>
        <taxon>Pentapetalae</taxon>
        <taxon>rosids</taxon>
        <taxon>fabids</taxon>
        <taxon>Malpighiales</taxon>
        <taxon>Salicaceae</taxon>
        <taxon>Saliceae</taxon>
        <taxon>Populus</taxon>
    </lineage>
</organism>
<evidence type="ECO:0000313" key="1">
    <source>
        <dbReference type="EMBL" id="RQO94646.1"/>
    </source>
</evidence>
<gene>
    <name evidence="1" type="ORF">POPTR_008G140866</name>
</gene>